<feature type="domain" description="Serine aminopeptidase S33" evidence="2">
    <location>
        <begin position="172"/>
        <end position="326"/>
    </location>
</feature>
<dbReference type="InterPro" id="IPR053145">
    <property type="entry name" value="AB_hydrolase_Est10"/>
</dbReference>
<dbReference type="Gene3D" id="3.40.50.1820">
    <property type="entry name" value="alpha/beta hydrolase"/>
    <property type="match status" value="1"/>
</dbReference>
<feature type="signal peptide" evidence="1">
    <location>
        <begin position="1"/>
        <end position="18"/>
    </location>
</feature>
<keyword evidence="4" id="KW-1185">Reference proteome</keyword>
<dbReference type="InterPro" id="IPR022742">
    <property type="entry name" value="Hydrolase_4"/>
</dbReference>
<dbReference type="Proteomes" id="UP000199036">
    <property type="component" value="Unassembled WGS sequence"/>
</dbReference>
<dbReference type="SUPFAM" id="SSF53474">
    <property type="entry name" value="alpha/beta-Hydrolases"/>
    <property type="match status" value="1"/>
</dbReference>
<accession>A0A1I5EVX9</accession>
<dbReference type="STRING" id="913024.SAMN05421741_1234"/>
<dbReference type="Pfam" id="PF12146">
    <property type="entry name" value="Hydrolase_4"/>
    <property type="match status" value="1"/>
</dbReference>
<keyword evidence="1" id="KW-0732">Signal</keyword>
<feature type="chain" id="PRO_5011641973" description="Serine aminopeptidase S33 domain-containing protein" evidence="1">
    <location>
        <begin position="19"/>
        <end position="412"/>
    </location>
</feature>
<dbReference type="GO" id="GO:0052689">
    <property type="term" value="F:carboxylic ester hydrolase activity"/>
    <property type="evidence" value="ECO:0007669"/>
    <property type="project" value="TreeGrafter"/>
</dbReference>
<sequence>MKNFILLITLLFSFTSFAQIEGTWNGNIEIPNQKLPFVLHVTKENGQYKATSDAPSQGAFGIEVNEVRFENNMLYLKQDQTMMIYEGKLIDDQNIKGTFKQGDYSFTLNLTKAEAKKSNSSEAQNFKVKELKVSEKLDGDLYKTTNNETVILLIAGSGPTDRNGNTLGTAGSNSFKYLAEGLAEKNYNVFTYDKRVVYSIKNQEEIPSFDFQHGIDDVQNIVQYLKNTLGYKNIIVAGHSEGSLVGMSASKKEVSAFISLAGAGNSIDVILKEQLNKQAPMLGNDINNILTQLKEGKIVKDINPMLQSLFGEQNQPFLIDWISRNPQIEIAKLNIPILIINGTKDLQVGQKEAELLHKANPKSSMVIIDKMNHVFKEVENDQQNMESYNKPELPIHKDLVPTIVSFLKQNNL</sequence>
<dbReference type="PANTHER" id="PTHR43265">
    <property type="entry name" value="ESTERASE ESTD"/>
    <property type="match status" value="1"/>
</dbReference>
<protein>
    <recommendedName>
        <fullName evidence="2">Serine aminopeptidase S33 domain-containing protein</fullName>
    </recommendedName>
</protein>
<reference evidence="4" key="1">
    <citation type="submission" date="2016-10" db="EMBL/GenBank/DDBJ databases">
        <authorList>
            <person name="Varghese N."/>
            <person name="Submissions S."/>
        </authorList>
    </citation>
    <scope>NUCLEOTIDE SEQUENCE [LARGE SCALE GENOMIC DNA]</scope>
    <source>
        <strain evidence="4">DS-12</strain>
    </source>
</reference>
<dbReference type="InterPro" id="IPR029058">
    <property type="entry name" value="AB_hydrolase_fold"/>
</dbReference>
<evidence type="ECO:0000313" key="3">
    <source>
        <dbReference type="EMBL" id="SFO15540.1"/>
    </source>
</evidence>
<dbReference type="RefSeq" id="WP_177205791.1">
    <property type="nucleotide sequence ID" value="NZ_FOVI01000023.1"/>
</dbReference>
<dbReference type="AlphaFoldDB" id="A0A1I5EVX9"/>
<proteinExistence type="predicted"/>
<organism evidence="3 4">
    <name type="scientific">Paenimyroides ummariense</name>
    <dbReference type="NCBI Taxonomy" id="913024"/>
    <lineage>
        <taxon>Bacteria</taxon>
        <taxon>Pseudomonadati</taxon>
        <taxon>Bacteroidota</taxon>
        <taxon>Flavobacteriia</taxon>
        <taxon>Flavobacteriales</taxon>
        <taxon>Flavobacteriaceae</taxon>
        <taxon>Paenimyroides</taxon>
    </lineage>
</organism>
<gene>
    <name evidence="3" type="ORF">SAMN05421741_1234</name>
</gene>
<dbReference type="EMBL" id="FOVI01000023">
    <property type="protein sequence ID" value="SFO15540.1"/>
    <property type="molecule type" value="Genomic_DNA"/>
</dbReference>
<name>A0A1I5EVX9_9FLAO</name>
<evidence type="ECO:0000256" key="1">
    <source>
        <dbReference type="SAM" id="SignalP"/>
    </source>
</evidence>
<evidence type="ECO:0000259" key="2">
    <source>
        <dbReference type="Pfam" id="PF12146"/>
    </source>
</evidence>
<dbReference type="PANTHER" id="PTHR43265:SF1">
    <property type="entry name" value="ESTERASE ESTD"/>
    <property type="match status" value="1"/>
</dbReference>
<evidence type="ECO:0000313" key="4">
    <source>
        <dbReference type="Proteomes" id="UP000199036"/>
    </source>
</evidence>